<protein>
    <recommendedName>
        <fullName evidence="2">LTD domain-containing protein</fullName>
    </recommendedName>
</protein>
<evidence type="ECO:0000313" key="4">
    <source>
        <dbReference type="Proteomes" id="UP000179136"/>
    </source>
</evidence>
<dbReference type="SUPFAM" id="SSF74853">
    <property type="entry name" value="Lamin A/C globular tail domain"/>
    <property type="match status" value="3"/>
</dbReference>
<dbReference type="InterPro" id="IPR013783">
    <property type="entry name" value="Ig-like_fold"/>
</dbReference>
<keyword evidence="1" id="KW-0472">Membrane</keyword>
<evidence type="ECO:0000256" key="1">
    <source>
        <dbReference type="SAM" id="Phobius"/>
    </source>
</evidence>
<dbReference type="SUPFAM" id="SSF49299">
    <property type="entry name" value="PKD domain"/>
    <property type="match status" value="1"/>
</dbReference>
<keyword evidence="1" id="KW-1133">Transmembrane helix</keyword>
<dbReference type="InterPro" id="IPR035986">
    <property type="entry name" value="PKD_dom_sf"/>
</dbReference>
<dbReference type="PROSITE" id="PS51841">
    <property type="entry name" value="LTD"/>
    <property type="match status" value="3"/>
</dbReference>
<dbReference type="Pfam" id="PF00932">
    <property type="entry name" value="LTD"/>
    <property type="match status" value="3"/>
</dbReference>
<dbReference type="STRING" id="1798561.A3B87_01700"/>
<dbReference type="AlphaFoldDB" id="A0A1F6FN72"/>
<sequence length="943" mass="103608">MKLWLAGILIFALGGCFLLIKPVGATIGITPSDSFVGDGTLDGGTISVVSVNIIGNSYPDVYYLKAYFYPEANSGARFGYNFNPDINKWVSTWSGNDQQRQITLDESGNWSGDVQVKTETDADRAGYTGPGNYMLKVKITSTTNSSRTYDTKVQVVIVAGQNSQDTGGNGDETDEEASDTVYSDKIIINELLPNPMESDDFEWIELKNIGDAAMDLVGWKIADASKSYVIKSDDFQSTIISAGGFFILDKEITGIALNNSGGETVSLYNQDDKLISQTSYNETAQDDQSWARDENGNYSWTTSLTKGDENIFSAPIVEQPNMGGVSNGGAASDQELEAVKEKNKYSDYQGKIIITEFLANPLGIDNNEWLEIYNTSTSSVDLAGWLLKDNSGEFKFSQINIKAKSYLLLDRKTTGLVLNNLGGDYLELIDQGNKLVDKVSYKNKVAAAESYNWCANQGKWMWILEISPGEENKCPAKNDQPVAYFEIEEQVLAKDKYVILDASESYDQDGQIVKYSWEFSQPVQIFGAKNNIWEFTEARVEIKFSKTGEQKIILKVVDNLGGEDEYSLPVEIGGLEEKTEIEASKIYINKFLPNPTGADSENEWIELCNSGKSDIDLTGFSLDDSAGGSKPYQLDDYSLAAESCIFITSAESHIALNNNSDSVRFLDINGEVVDQVDYSGGGEGLVYGKIDNTWQWIGESADSTVEQASEIYYGINDLGELRDLKAGSKVSVRGWVAVEPGLFGKTIFYIIDGSSGVQIYSYKKDFPELALGDFITVNGELSDNQGETRVKTKTKADIVKIKEDKLPAPLAIQLEDIGEDIEGALVKIAGDLTEIKGSSWWLDDQTEEVKIYIKQNTGISGNNFNVGDKLEVSGIISEIHGEYRVLPRFPADVKLAGRIASGATTNQEQPTSNQGNDLIKYLFVAAVGIIIILVSIIIRFKKV</sequence>
<keyword evidence="1" id="KW-0812">Transmembrane</keyword>
<reference evidence="3 4" key="1">
    <citation type="journal article" date="2016" name="Nat. Commun.">
        <title>Thousands of microbial genomes shed light on interconnected biogeochemical processes in an aquifer system.</title>
        <authorList>
            <person name="Anantharaman K."/>
            <person name="Brown C.T."/>
            <person name="Hug L.A."/>
            <person name="Sharon I."/>
            <person name="Castelle C.J."/>
            <person name="Probst A.J."/>
            <person name="Thomas B.C."/>
            <person name="Singh A."/>
            <person name="Wilkins M.J."/>
            <person name="Karaoz U."/>
            <person name="Brodie E.L."/>
            <person name="Williams K.H."/>
            <person name="Hubbard S.S."/>
            <person name="Banfield J.F."/>
        </authorList>
    </citation>
    <scope>NUCLEOTIDE SEQUENCE [LARGE SCALE GENOMIC DNA]</scope>
</reference>
<feature type="domain" description="LTD" evidence="2">
    <location>
        <begin position="171"/>
        <end position="302"/>
    </location>
</feature>
<dbReference type="InterPro" id="IPR036415">
    <property type="entry name" value="Lamin_tail_dom_sf"/>
</dbReference>
<feature type="transmembrane region" description="Helical" evidence="1">
    <location>
        <begin position="918"/>
        <end position="938"/>
    </location>
</feature>
<dbReference type="InterPro" id="IPR001322">
    <property type="entry name" value="Lamin_tail_dom"/>
</dbReference>
<dbReference type="PROSITE" id="PS51257">
    <property type="entry name" value="PROKAR_LIPOPROTEIN"/>
    <property type="match status" value="1"/>
</dbReference>
<dbReference type="EMBL" id="MFMW01000016">
    <property type="protein sequence ID" value="OGG87302.1"/>
    <property type="molecule type" value="Genomic_DNA"/>
</dbReference>
<name>A0A1F6FN72_9BACT</name>
<gene>
    <name evidence="3" type="ORF">A3B87_01700</name>
</gene>
<evidence type="ECO:0000313" key="3">
    <source>
        <dbReference type="EMBL" id="OGG87302.1"/>
    </source>
</evidence>
<dbReference type="Gene3D" id="2.60.40.1260">
    <property type="entry name" value="Lamin Tail domain"/>
    <property type="match status" value="2"/>
</dbReference>
<feature type="domain" description="LTD" evidence="2">
    <location>
        <begin position="577"/>
        <end position="680"/>
    </location>
</feature>
<evidence type="ECO:0000259" key="2">
    <source>
        <dbReference type="PROSITE" id="PS51841"/>
    </source>
</evidence>
<accession>A0A1F6FN72</accession>
<organism evidence="3 4">
    <name type="scientific">Candidatus Kuenenbacteria bacterium RIFCSPHIGHO2_02_FULL_39_13</name>
    <dbReference type="NCBI Taxonomy" id="1798561"/>
    <lineage>
        <taxon>Bacteria</taxon>
        <taxon>Candidatus Kueneniibacteriota</taxon>
    </lineage>
</organism>
<feature type="domain" description="LTD" evidence="2">
    <location>
        <begin position="346"/>
        <end position="443"/>
    </location>
</feature>
<comment type="caution">
    <text evidence="3">The sequence shown here is derived from an EMBL/GenBank/DDBJ whole genome shotgun (WGS) entry which is preliminary data.</text>
</comment>
<dbReference type="Proteomes" id="UP000179136">
    <property type="component" value="Unassembled WGS sequence"/>
</dbReference>
<proteinExistence type="predicted"/>
<dbReference type="Gene3D" id="2.60.40.10">
    <property type="entry name" value="Immunoglobulins"/>
    <property type="match status" value="1"/>
</dbReference>